<name>A0A8B9GB88_9PSIT</name>
<dbReference type="Proteomes" id="UP000694522">
    <property type="component" value="Unplaced"/>
</dbReference>
<dbReference type="PANTHER" id="PTHR18853">
    <property type="entry name" value="FORKHEAD-ASSOCIATED DOMAIN-CONTAINING PROTEIN 1-RELATED"/>
    <property type="match status" value="1"/>
</dbReference>
<dbReference type="Gene3D" id="1.10.287.1490">
    <property type="match status" value="1"/>
</dbReference>
<proteinExistence type="predicted"/>
<accession>A0A8B9GB88</accession>
<evidence type="ECO:0000313" key="3">
    <source>
        <dbReference type="Proteomes" id="UP000694522"/>
    </source>
</evidence>
<dbReference type="AlphaFoldDB" id="A0A8B9GB88"/>
<dbReference type="InterPro" id="IPR052642">
    <property type="entry name" value="CC-FHA_domain"/>
</dbReference>
<dbReference type="Ensembl" id="ENSACOT00000021720.1">
    <property type="protein sequence ID" value="ENSACOP00000020965.1"/>
    <property type="gene ID" value="ENSACOG00000014414.1"/>
</dbReference>
<evidence type="ECO:0000256" key="1">
    <source>
        <dbReference type="SAM" id="Coils"/>
    </source>
</evidence>
<keyword evidence="3" id="KW-1185">Reference proteome</keyword>
<feature type="coiled-coil region" evidence="1">
    <location>
        <begin position="55"/>
        <end position="89"/>
    </location>
</feature>
<evidence type="ECO:0000313" key="2">
    <source>
        <dbReference type="Ensembl" id="ENSACOP00000020965.1"/>
    </source>
</evidence>
<keyword evidence="1" id="KW-0175">Coiled coil</keyword>
<sequence>MVVCPTTRPCRINNLEKGSSQVFSHSLHERDLEIGRLQKESEKLKRDHALSTGLVTSLQREIAGKEQKIQQLQREVEKVKKETRAKDNQLAVLSAKVNGMTHIGVNIGKLRRVTLLPVIEKVRQVCDESQQSHEREKSLQEEISSRLAKEKEVSANTEVFKKSLQELQVSLFNPGDQLAGDEQHRAFFLA</sequence>
<reference evidence="2" key="2">
    <citation type="submission" date="2025-09" db="UniProtKB">
        <authorList>
            <consortium name="Ensembl"/>
        </authorList>
    </citation>
    <scope>IDENTIFICATION</scope>
</reference>
<protein>
    <submittedName>
        <fullName evidence="2">Uncharacterized protein</fullName>
    </submittedName>
</protein>
<dbReference type="PANTHER" id="PTHR18853:SF7">
    <property type="entry name" value="FORKHEAD-ASSOCIATED DOMAIN-CONTAINING PROTEIN 1"/>
    <property type="match status" value="1"/>
</dbReference>
<reference evidence="2" key="1">
    <citation type="submission" date="2025-08" db="UniProtKB">
        <authorList>
            <consortium name="Ensembl"/>
        </authorList>
    </citation>
    <scope>IDENTIFICATION</scope>
</reference>
<organism evidence="2 3">
    <name type="scientific">Amazona collaria</name>
    <name type="common">yellow-billed parrot</name>
    <dbReference type="NCBI Taxonomy" id="241587"/>
    <lineage>
        <taxon>Eukaryota</taxon>
        <taxon>Metazoa</taxon>
        <taxon>Chordata</taxon>
        <taxon>Craniata</taxon>
        <taxon>Vertebrata</taxon>
        <taxon>Euteleostomi</taxon>
        <taxon>Archelosauria</taxon>
        <taxon>Archosauria</taxon>
        <taxon>Dinosauria</taxon>
        <taxon>Saurischia</taxon>
        <taxon>Theropoda</taxon>
        <taxon>Coelurosauria</taxon>
        <taxon>Aves</taxon>
        <taxon>Neognathae</taxon>
        <taxon>Neoaves</taxon>
        <taxon>Telluraves</taxon>
        <taxon>Australaves</taxon>
        <taxon>Psittaciformes</taxon>
        <taxon>Psittacidae</taxon>
        <taxon>Amazona</taxon>
    </lineage>
</organism>